<dbReference type="Proteomes" id="UP000383932">
    <property type="component" value="Unassembled WGS sequence"/>
</dbReference>
<keyword evidence="2" id="KW-1185">Reference proteome</keyword>
<organism evidence="1 2">
    <name type="scientific">Ceratobasidium theobromae</name>
    <dbReference type="NCBI Taxonomy" id="1582974"/>
    <lineage>
        <taxon>Eukaryota</taxon>
        <taxon>Fungi</taxon>
        <taxon>Dikarya</taxon>
        <taxon>Basidiomycota</taxon>
        <taxon>Agaricomycotina</taxon>
        <taxon>Agaricomycetes</taxon>
        <taxon>Cantharellales</taxon>
        <taxon>Ceratobasidiaceae</taxon>
        <taxon>Ceratobasidium</taxon>
    </lineage>
</organism>
<comment type="caution">
    <text evidence="1">The sequence shown here is derived from an EMBL/GenBank/DDBJ whole genome shotgun (WGS) entry which is preliminary data.</text>
</comment>
<gene>
    <name evidence="1" type="ORF">CTheo_4382</name>
</gene>
<protein>
    <submittedName>
        <fullName evidence="1">Uncharacterized protein</fullName>
    </submittedName>
</protein>
<proteinExistence type="predicted"/>
<dbReference type="EMBL" id="SSOP01000074">
    <property type="protein sequence ID" value="KAB5592174.1"/>
    <property type="molecule type" value="Genomic_DNA"/>
</dbReference>
<dbReference type="AlphaFoldDB" id="A0A5N5QKL6"/>
<name>A0A5N5QKL6_9AGAM</name>
<sequence length="100" mass="10837">MRNKAATAAAPVERRHKRPAQTILLLKGRSMQGLPDLDITGRGTLTGCKSAVHVGFRASQSPQAPVGDLTYISRRHLPQSTPPPVILAGPRVRFASKKQF</sequence>
<evidence type="ECO:0000313" key="1">
    <source>
        <dbReference type="EMBL" id="KAB5592174.1"/>
    </source>
</evidence>
<reference evidence="1 2" key="1">
    <citation type="journal article" date="2019" name="Fungal Biol. Biotechnol.">
        <title>Draft genome sequence of fastidious pathogen Ceratobasidium theobromae, which causes vascular-streak dieback in Theobroma cacao.</title>
        <authorList>
            <person name="Ali S.S."/>
            <person name="Asman A."/>
            <person name="Shao J."/>
            <person name="Firmansyah A.P."/>
            <person name="Susilo A.W."/>
            <person name="Rosmana A."/>
            <person name="McMahon P."/>
            <person name="Junaid M."/>
            <person name="Guest D."/>
            <person name="Kheng T.Y."/>
            <person name="Meinhardt L.W."/>
            <person name="Bailey B.A."/>
        </authorList>
    </citation>
    <scope>NUCLEOTIDE SEQUENCE [LARGE SCALE GENOMIC DNA]</scope>
    <source>
        <strain evidence="1 2">CT2</strain>
    </source>
</reference>
<evidence type="ECO:0000313" key="2">
    <source>
        <dbReference type="Proteomes" id="UP000383932"/>
    </source>
</evidence>
<accession>A0A5N5QKL6</accession>